<protein>
    <recommendedName>
        <fullName evidence="2">SusC/RagA family TonB-linked outer membrane protein</fullName>
    </recommendedName>
</protein>
<name>K1TKU0_9ZZZZ</name>
<sequence>DGIILPGVVASTGERNTRIIPAGYYYNTTYNWGTEAEQLTYRHSVFDNSYVKLRELTIGYQFPEKMISKLGLGRLSVSVFGRNLFYFYKALKNYDAESSVGTSWANQATVGSSTTATRSFGVSLRASF</sequence>
<gene>
    <name evidence="1" type="ORF">LEA_06082</name>
</gene>
<dbReference type="AlphaFoldDB" id="K1TKU0"/>
<organism evidence="1">
    <name type="scientific">human gut metagenome</name>
    <dbReference type="NCBI Taxonomy" id="408170"/>
    <lineage>
        <taxon>unclassified sequences</taxon>
        <taxon>metagenomes</taxon>
        <taxon>organismal metagenomes</taxon>
    </lineage>
</organism>
<proteinExistence type="predicted"/>
<dbReference type="EMBL" id="AJWY01003972">
    <property type="protein sequence ID" value="EKC73727.1"/>
    <property type="molecule type" value="Genomic_DNA"/>
</dbReference>
<evidence type="ECO:0008006" key="2">
    <source>
        <dbReference type="Google" id="ProtNLM"/>
    </source>
</evidence>
<comment type="caution">
    <text evidence="1">The sequence shown here is derived from an EMBL/GenBank/DDBJ whole genome shotgun (WGS) entry which is preliminary data.</text>
</comment>
<evidence type="ECO:0000313" key="1">
    <source>
        <dbReference type="EMBL" id="EKC73727.1"/>
    </source>
</evidence>
<accession>K1TKU0</accession>
<reference evidence="1" key="1">
    <citation type="journal article" date="2013" name="Environ. Microbiol.">
        <title>Microbiota from the distal guts of lean and obese adolescents exhibit partial functional redundancy besides clear differences in community structure.</title>
        <authorList>
            <person name="Ferrer M."/>
            <person name="Ruiz A."/>
            <person name="Lanza F."/>
            <person name="Haange S.B."/>
            <person name="Oberbach A."/>
            <person name="Till H."/>
            <person name="Bargiela R."/>
            <person name="Campoy C."/>
            <person name="Segura M.T."/>
            <person name="Richter M."/>
            <person name="von Bergen M."/>
            <person name="Seifert J."/>
            <person name="Suarez A."/>
        </authorList>
    </citation>
    <scope>NUCLEOTIDE SEQUENCE</scope>
</reference>
<feature type="non-terminal residue" evidence="1">
    <location>
        <position position="1"/>
    </location>
</feature>